<evidence type="ECO:0000313" key="2">
    <source>
        <dbReference type="EMBL" id="WOT02271.1"/>
    </source>
</evidence>
<reference evidence="2" key="2">
    <citation type="submission" date="2023-10" db="EMBL/GenBank/DDBJ databases">
        <authorList>
            <person name="Choi B."/>
        </authorList>
    </citation>
    <scope>NUCLEOTIDE SEQUENCE</scope>
    <source>
        <strain evidence="2">UMB0763</strain>
    </source>
</reference>
<keyword evidence="1" id="KW-0812">Transmembrane</keyword>
<sequence>MGDLRNRCNAWLRSRPADCPARAEVERTLKRLTGPLRVAVTSPVAALEVPLSGAVRVRCAWPLTCPSIDVGILVTPQVTGRMRARIAAGPCPIYSCATAAEVQAIVDAVDVRAVRERLLAVQLAHVARRFPQAGVPSSPRPLTAAPRPRVCVVGRNTAGVLEELRRACDVVEGPDKAADVCVAVAGPAGWLPGDAEILTQSFAAVGRLVVTAPPPPGLDPLVVTARGELSQTVLRACRRPPAAPLPTVQASHASLAVRTLHPRRRVWQEQLLLSVVVAVGLSRVLPVLLAAAVAGALFVLRRRARRELPGRAWVENLVRG</sequence>
<keyword evidence="1" id="KW-0472">Membrane</keyword>
<accession>A0AAF1BWV2</accession>
<dbReference type="EMBL" id="CP136958">
    <property type="protein sequence ID" value="WOT02271.1"/>
    <property type="molecule type" value="Genomic_DNA"/>
</dbReference>
<dbReference type="AlphaFoldDB" id="A0AAF1BWV2"/>
<feature type="transmembrane region" description="Helical" evidence="1">
    <location>
        <begin position="271"/>
        <end position="300"/>
    </location>
</feature>
<protein>
    <submittedName>
        <fullName evidence="2">Uncharacterized protein</fullName>
    </submittedName>
</protein>
<dbReference type="RefSeq" id="WP_101678784.1">
    <property type="nucleotide sequence ID" value="NZ_CP136958.1"/>
</dbReference>
<dbReference type="Proteomes" id="UP000234560">
    <property type="component" value="Chromosome"/>
</dbReference>
<dbReference type="KEGG" id="cpyr:CYJ47_00360"/>
<gene>
    <name evidence="2" type="ORF">CYJ47_00360</name>
</gene>
<keyword evidence="1" id="KW-1133">Transmembrane helix</keyword>
<evidence type="ECO:0000256" key="1">
    <source>
        <dbReference type="SAM" id="Phobius"/>
    </source>
</evidence>
<name>A0AAF1BWV2_9CORY</name>
<reference evidence="2" key="1">
    <citation type="submission" date="2017-12" db="EMBL/GenBank/DDBJ databases">
        <authorList>
            <person name="Thomas-White K."/>
            <person name="Wolfe A.J."/>
        </authorList>
    </citation>
    <scope>NUCLEOTIDE SEQUENCE</scope>
    <source>
        <strain evidence="2">UMB0763</strain>
    </source>
</reference>
<proteinExistence type="predicted"/>
<organism evidence="2 3">
    <name type="scientific">Corynebacterium pyruviciproducens</name>
    <dbReference type="NCBI Taxonomy" id="598660"/>
    <lineage>
        <taxon>Bacteria</taxon>
        <taxon>Bacillati</taxon>
        <taxon>Actinomycetota</taxon>
        <taxon>Actinomycetes</taxon>
        <taxon>Mycobacteriales</taxon>
        <taxon>Corynebacteriaceae</taxon>
        <taxon>Corynebacterium</taxon>
    </lineage>
</organism>
<evidence type="ECO:0000313" key="3">
    <source>
        <dbReference type="Proteomes" id="UP000234560"/>
    </source>
</evidence>